<protein>
    <submittedName>
        <fullName evidence="3">Carbohydrate-binding module family 50 protein</fullName>
    </submittedName>
</protein>
<feature type="region of interest" description="Disordered" evidence="1">
    <location>
        <begin position="1"/>
        <end position="42"/>
    </location>
</feature>
<dbReference type="Pfam" id="PF01476">
    <property type="entry name" value="LysM"/>
    <property type="match status" value="1"/>
</dbReference>
<dbReference type="PANTHER" id="PTHR20932:SF8">
    <property type="entry name" value="LD22649P"/>
    <property type="match status" value="1"/>
</dbReference>
<feature type="compositionally biased region" description="Polar residues" evidence="1">
    <location>
        <begin position="84"/>
        <end position="101"/>
    </location>
</feature>
<evidence type="ECO:0000259" key="2">
    <source>
        <dbReference type="PROSITE" id="PS51782"/>
    </source>
</evidence>
<dbReference type="Gene3D" id="3.10.350.10">
    <property type="entry name" value="LysM domain"/>
    <property type="match status" value="1"/>
</dbReference>
<dbReference type="CDD" id="cd00118">
    <property type="entry name" value="LysM"/>
    <property type="match status" value="1"/>
</dbReference>
<dbReference type="InterPro" id="IPR018392">
    <property type="entry name" value="LysM"/>
</dbReference>
<feature type="compositionally biased region" description="Basic residues" evidence="1">
    <location>
        <begin position="348"/>
        <end position="357"/>
    </location>
</feature>
<dbReference type="PROSITE" id="PS51782">
    <property type="entry name" value="LYSM"/>
    <property type="match status" value="1"/>
</dbReference>
<accession>A0A6A7CBY2</accession>
<dbReference type="AlphaFoldDB" id="A0A6A7CBY2"/>
<proteinExistence type="predicted"/>
<gene>
    <name evidence="3" type="ORF">K470DRAFT_193371</name>
</gene>
<feature type="compositionally biased region" description="Polar residues" evidence="1">
    <location>
        <begin position="317"/>
        <end position="340"/>
    </location>
</feature>
<evidence type="ECO:0000313" key="4">
    <source>
        <dbReference type="Proteomes" id="UP000799421"/>
    </source>
</evidence>
<feature type="region of interest" description="Disordered" evidence="1">
    <location>
        <begin position="236"/>
        <end position="262"/>
    </location>
</feature>
<evidence type="ECO:0000313" key="3">
    <source>
        <dbReference type="EMBL" id="KAF2864415.1"/>
    </source>
</evidence>
<feature type="compositionally biased region" description="Low complexity" evidence="1">
    <location>
        <begin position="8"/>
        <end position="24"/>
    </location>
</feature>
<dbReference type="EMBL" id="MU005957">
    <property type="protein sequence ID" value="KAF2864415.1"/>
    <property type="molecule type" value="Genomic_DNA"/>
</dbReference>
<sequence length="489" mass="52267">SRRASPIPASHPSRPSTSPSQPSSRGNGVGKTQVPGGASGLWSHSWSSLQGMAFELLSGETAKEGPTVARGPLDGFFGPRSVNRKSQAQWGPQTPAATSATGEIGTGTNEERIAAVRMQKRKDMMMQDQSSYADTLGKFKRRLSDAHSISAPPGEGESRETLVYLHHVDQSDTLAGIAIKYNCSSNMIRKANRMWPNDTAQARRVLVLPVDACQVKGRPVTDATAVDLLTTDSDALEPAEDVGDGTVTRGRSAQRYGAEAPSSLYGLQRTTSSVESGPRWTHDSWVLLPGSNRPTEIARLSRRTLAYFPPARRKSLGSEQGTPSSSLDCTRSAVDSTASSPAGDLQPRSRRHQRKRSSASNGYFPSYLAGPGGVGTLDGNVNHPGPAQDPLNQFFAKHLPDVAPPKSQLGWLMPEMPFSADSPIISRPSTPGNGPLNINVGQVGGAIESWVRRIAMQTKEAVSPLERPSRSAPDSSIGDLIEMTDELDV</sequence>
<reference evidence="3" key="1">
    <citation type="journal article" date="2020" name="Stud. Mycol.">
        <title>101 Dothideomycetes genomes: a test case for predicting lifestyles and emergence of pathogens.</title>
        <authorList>
            <person name="Haridas S."/>
            <person name="Albert R."/>
            <person name="Binder M."/>
            <person name="Bloem J."/>
            <person name="Labutti K."/>
            <person name="Salamov A."/>
            <person name="Andreopoulos B."/>
            <person name="Baker S."/>
            <person name="Barry K."/>
            <person name="Bills G."/>
            <person name="Bluhm B."/>
            <person name="Cannon C."/>
            <person name="Castanera R."/>
            <person name="Culley D."/>
            <person name="Daum C."/>
            <person name="Ezra D."/>
            <person name="Gonzalez J."/>
            <person name="Henrissat B."/>
            <person name="Kuo A."/>
            <person name="Liang C."/>
            <person name="Lipzen A."/>
            <person name="Lutzoni F."/>
            <person name="Magnuson J."/>
            <person name="Mondo S."/>
            <person name="Nolan M."/>
            <person name="Ohm R."/>
            <person name="Pangilinan J."/>
            <person name="Park H.-J."/>
            <person name="Ramirez L."/>
            <person name="Alfaro M."/>
            <person name="Sun H."/>
            <person name="Tritt A."/>
            <person name="Yoshinaga Y."/>
            <person name="Zwiers L.-H."/>
            <person name="Turgeon B."/>
            <person name="Goodwin S."/>
            <person name="Spatafora J."/>
            <person name="Crous P."/>
            <person name="Grigoriev I."/>
        </authorList>
    </citation>
    <scope>NUCLEOTIDE SEQUENCE</scope>
    <source>
        <strain evidence="3">CBS 480.64</strain>
    </source>
</reference>
<feature type="region of interest" description="Disordered" evidence="1">
    <location>
        <begin position="460"/>
        <end position="489"/>
    </location>
</feature>
<feature type="region of interest" description="Disordered" evidence="1">
    <location>
        <begin position="311"/>
        <end position="366"/>
    </location>
</feature>
<evidence type="ECO:0000256" key="1">
    <source>
        <dbReference type="SAM" id="MobiDB-lite"/>
    </source>
</evidence>
<dbReference type="OrthoDB" id="2192830at2759"/>
<dbReference type="InterPro" id="IPR045030">
    <property type="entry name" value="LYSM1-4"/>
</dbReference>
<keyword evidence="4" id="KW-1185">Reference proteome</keyword>
<feature type="non-terminal residue" evidence="3">
    <location>
        <position position="1"/>
    </location>
</feature>
<dbReference type="InterPro" id="IPR036779">
    <property type="entry name" value="LysM_dom_sf"/>
</dbReference>
<dbReference type="PANTHER" id="PTHR20932">
    <property type="entry name" value="LYSM AND PUTATIVE PEPTIDOGLYCAN-BINDING DOMAIN-CONTAINING PROTEIN"/>
    <property type="match status" value="1"/>
</dbReference>
<organism evidence="3 4">
    <name type="scientific">Piedraia hortae CBS 480.64</name>
    <dbReference type="NCBI Taxonomy" id="1314780"/>
    <lineage>
        <taxon>Eukaryota</taxon>
        <taxon>Fungi</taxon>
        <taxon>Dikarya</taxon>
        <taxon>Ascomycota</taxon>
        <taxon>Pezizomycotina</taxon>
        <taxon>Dothideomycetes</taxon>
        <taxon>Dothideomycetidae</taxon>
        <taxon>Capnodiales</taxon>
        <taxon>Piedraiaceae</taxon>
        <taxon>Piedraia</taxon>
    </lineage>
</organism>
<name>A0A6A7CBY2_9PEZI</name>
<dbReference type="Proteomes" id="UP000799421">
    <property type="component" value="Unassembled WGS sequence"/>
</dbReference>
<feature type="domain" description="LysM" evidence="2">
    <location>
        <begin position="164"/>
        <end position="208"/>
    </location>
</feature>
<feature type="region of interest" description="Disordered" evidence="1">
    <location>
        <begin position="64"/>
        <end position="109"/>
    </location>
</feature>
<dbReference type="SUPFAM" id="SSF54106">
    <property type="entry name" value="LysM domain"/>
    <property type="match status" value="1"/>
</dbReference>
<feature type="non-terminal residue" evidence="3">
    <location>
        <position position="489"/>
    </location>
</feature>